<feature type="transmembrane region" description="Helical" evidence="9">
    <location>
        <begin position="40"/>
        <end position="63"/>
    </location>
</feature>
<dbReference type="InterPro" id="IPR007387">
    <property type="entry name" value="TRAP_DctQ"/>
</dbReference>
<keyword evidence="12" id="KW-1185">Reference proteome</keyword>
<name>A0A2U1CL06_9BURK</name>
<keyword evidence="2 9" id="KW-0813">Transport</keyword>
<dbReference type="PANTHER" id="PTHR35011:SF4">
    <property type="entry name" value="SLL1102 PROTEIN"/>
    <property type="match status" value="1"/>
</dbReference>
<dbReference type="PANTHER" id="PTHR35011">
    <property type="entry name" value="2,3-DIKETO-L-GULONATE TRAP TRANSPORTER SMALL PERMEASE PROTEIN YIAM"/>
    <property type="match status" value="1"/>
</dbReference>
<keyword evidence="6 9" id="KW-1133">Transmembrane helix</keyword>
<dbReference type="Pfam" id="PF04290">
    <property type="entry name" value="DctQ"/>
    <property type="match status" value="1"/>
</dbReference>
<evidence type="ECO:0000256" key="3">
    <source>
        <dbReference type="ARBA" id="ARBA00022475"/>
    </source>
</evidence>
<dbReference type="AlphaFoldDB" id="A0A2U1CL06"/>
<feature type="transmembrane region" description="Helical" evidence="9">
    <location>
        <begin position="84"/>
        <end position="108"/>
    </location>
</feature>
<evidence type="ECO:0000256" key="8">
    <source>
        <dbReference type="ARBA" id="ARBA00038436"/>
    </source>
</evidence>
<comment type="subunit">
    <text evidence="9">The complex comprises the extracytoplasmic solute receptor protein and the two transmembrane proteins.</text>
</comment>
<evidence type="ECO:0000259" key="10">
    <source>
        <dbReference type="Pfam" id="PF04290"/>
    </source>
</evidence>
<feature type="transmembrane region" description="Helical" evidence="9">
    <location>
        <begin position="7"/>
        <end position="28"/>
    </location>
</feature>
<evidence type="ECO:0000256" key="5">
    <source>
        <dbReference type="ARBA" id="ARBA00022692"/>
    </source>
</evidence>
<comment type="caution">
    <text evidence="11">The sequence shown here is derived from an EMBL/GenBank/DDBJ whole genome shotgun (WGS) entry which is preliminary data.</text>
</comment>
<evidence type="ECO:0000256" key="9">
    <source>
        <dbReference type="RuleBase" id="RU369079"/>
    </source>
</evidence>
<protein>
    <recommendedName>
        <fullName evidence="9">TRAP transporter small permease protein</fullName>
    </recommendedName>
</protein>
<evidence type="ECO:0000256" key="2">
    <source>
        <dbReference type="ARBA" id="ARBA00022448"/>
    </source>
</evidence>
<dbReference type="GO" id="GO:0022857">
    <property type="term" value="F:transmembrane transporter activity"/>
    <property type="evidence" value="ECO:0007669"/>
    <property type="project" value="UniProtKB-UniRule"/>
</dbReference>
<feature type="domain" description="Tripartite ATP-independent periplasmic transporters DctQ component" evidence="10">
    <location>
        <begin position="24"/>
        <end position="150"/>
    </location>
</feature>
<dbReference type="Proteomes" id="UP000246145">
    <property type="component" value="Unassembled WGS sequence"/>
</dbReference>
<dbReference type="GO" id="GO:0005886">
    <property type="term" value="C:plasma membrane"/>
    <property type="evidence" value="ECO:0007669"/>
    <property type="project" value="UniProtKB-SubCell"/>
</dbReference>
<reference evidence="11 12" key="1">
    <citation type="submission" date="2018-04" db="EMBL/GenBank/DDBJ databases">
        <title>Genomic Encyclopedia of Type Strains, Phase IV (KMG-IV): sequencing the most valuable type-strain genomes for metagenomic binning, comparative biology and taxonomic classification.</title>
        <authorList>
            <person name="Goeker M."/>
        </authorList>
    </citation>
    <scope>NUCLEOTIDE SEQUENCE [LARGE SCALE GENOMIC DNA]</scope>
    <source>
        <strain evidence="11 12">DSM 10065</strain>
    </source>
</reference>
<dbReference type="EMBL" id="QEKO01000003">
    <property type="protein sequence ID" value="PVY61696.1"/>
    <property type="molecule type" value="Genomic_DNA"/>
</dbReference>
<keyword evidence="4 9" id="KW-0997">Cell inner membrane</keyword>
<evidence type="ECO:0000256" key="1">
    <source>
        <dbReference type="ARBA" id="ARBA00004429"/>
    </source>
</evidence>
<keyword evidence="5 9" id="KW-0812">Transmembrane</keyword>
<organism evidence="11 12">
    <name type="scientific">Pusillimonas noertemannii</name>
    <dbReference type="NCBI Taxonomy" id="305977"/>
    <lineage>
        <taxon>Bacteria</taxon>
        <taxon>Pseudomonadati</taxon>
        <taxon>Pseudomonadota</taxon>
        <taxon>Betaproteobacteria</taxon>
        <taxon>Burkholderiales</taxon>
        <taxon>Alcaligenaceae</taxon>
        <taxon>Pusillimonas</taxon>
    </lineage>
</organism>
<evidence type="ECO:0000256" key="4">
    <source>
        <dbReference type="ARBA" id="ARBA00022519"/>
    </source>
</evidence>
<evidence type="ECO:0000256" key="7">
    <source>
        <dbReference type="ARBA" id="ARBA00023136"/>
    </source>
</evidence>
<comment type="function">
    <text evidence="9">Part of the tripartite ATP-independent periplasmic (TRAP) transport system.</text>
</comment>
<sequence>MRYYDRFLDFCGTLTGMLILLISIGIGVDVLIRCVQGQSIYWMIDLVEYALLLMTFLGAPWVLRHGRHVAVDIVLMTLPHYVRAWVVRVMAVVCAAICGFMAVVGAEAVLESYARGTLLFKSLVFPEWWILLFMPISMMMCCVEFVRQALGRGVEIERSDSEGEGI</sequence>
<accession>A0A2U1CL06</accession>
<dbReference type="RefSeq" id="WP_116518716.1">
    <property type="nucleotide sequence ID" value="NZ_JACCEX010000003.1"/>
</dbReference>
<dbReference type="InterPro" id="IPR055348">
    <property type="entry name" value="DctQ"/>
</dbReference>
<keyword evidence="7 9" id="KW-0472">Membrane</keyword>
<gene>
    <name evidence="11" type="ORF">C7440_2426</name>
</gene>
<evidence type="ECO:0000313" key="12">
    <source>
        <dbReference type="Proteomes" id="UP000246145"/>
    </source>
</evidence>
<comment type="similarity">
    <text evidence="8 9">Belongs to the TRAP transporter small permease family.</text>
</comment>
<comment type="subcellular location">
    <subcellularLocation>
        <location evidence="1 9">Cell inner membrane</location>
        <topology evidence="1 9">Multi-pass membrane protein</topology>
    </subcellularLocation>
</comment>
<evidence type="ECO:0000256" key="6">
    <source>
        <dbReference type="ARBA" id="ARBA00022989"/>
    </source>
</evidence>
<evidence type="ECO:0000313" key="11">
    <source>
        <dbReference type="EMBL" id="PVY61696.1"/>
    </source>
</evidence>
<feature type="transmembrane region" description="Helical" evidence="9">
    <location>
        <begin position="128"/>
        <end position="146"/>
    </location>
</feature>
<keyword evidence="3" id="KW-1003">Cell membrane</keyword>
<proteinExistence type="inferred from homology"/>
<dbReference type="OrthoDB" id="9180463at2"/>